<evidence type="ECO:0000313" key="3">
    <source>
        <dbReference type="Proteomes" id="UP001183176"/>
    </source>
</evidence>
<dbReference type="PANTHER" id="PTHR37292:SF2">
    <property type="entry name" value="DUF262 DOMAIN-CONTAINING PROTEIN"/>
    <property type="match status" value="1"/>
</dbReference>
<gene>
    <name evidence="2" type="ORF">RM423_13860</name>
</gene>
<accession>A0ABU2JCS4</accession>
<evidence type="ECO:0000259" key="1">
    <source>
        <dbReference type="Pfam" id="PF03235"/>
    </source>
</evidence>
<name>A0ABU2JCS4_9ACTN</name>
<dbReference type="Pfam" id="PF03235">
    <property type="entry name" value="GmrSD_N"/>
    <property type="match status" value="1"/>
</dbReference>
<feature type="domain" description="GmrSD restriction endonucleases N-terminal" evidence="1">
    <location>
        <begin position="14"/>
        <end position="258"/>
    </location>
</feature>
<dbReference type="Proteomes" id="UP001183176">
    <property type="component" value="Unassembled WGS sequence"/>
</dbReference>
<dbReference type="PANTHER" id="PTHR37292">
    <property type="entry name" value="VNG6097C"/>
    <property type="match status" value="1"/>
</dbReference>
<reference evidence="3" key="1">
    <citation type="submission" date="2023-07" db="EMBL/GenBank/DDBJ databases">
        <title>30 novel species of actinomycetes from the DSMZ collection.</title>
        <authorList>
            <person name="Nouioui I."/>
        </authorList>
    </citation>
    <scope>NUCLEOTIDE SEQUENCE [LARGE SCALE GENOMIC DNA]</scope>
    <source>
        <strain evidence="3">DSM 44399</strain>
    </source>
</reference>
<protein>
    <submittedName>
        <fullName evidence="2">DUF262 domain-containing protein</fullName>
    </submittedName>
</protein>
<organism evidence="2 3">
    <name type="scientific">Jatrophihabitans lederbergiae</name>
    <dbReference type="NCBI Taxonomy" id="3075547"/>
    <lineage>
        <taxon>Bacteria</taxon>
        <taxon>Bacillati</taxon>
        <taxon>Actinomycetota</taxon>
        <taxon>Actinomycetes</taxon>
        <taxon>Jatrophihabitantales</taxon>
        <taxon>Jatrophihabitantaceae</taxon>
        <taxon>Jatrophihabitans</taxon>
    </lineage>
</organism>
<sequence length="319" mass="36470">MKDAQKPDHVSLGTLIGHLKDGRFVIPDFQREFEWDPSDVRDLMRSIFLDYYIGSLLLWKAQPSNLASLSCEPIFGAPEGSPEHIVLDGQQRLTAMYYAFVAPDLPMRGRSNRYLFYIRVDKFMEEAYDEAFAHDWRRSMRAVSENESAQYRRHVFPLSIMGKGGWSLANWAQGYEKYWTEEKARATSDGEQEDAEAAAVHASNAREFGEHLRGITEQYQVSYVELDRDLQLDKVCDIFTQINSKGKQLDVFDLINALMKPQGLQLKHMWARRSSGEGRGLPMMEVLTPPIRKTSTCSTLLSPALIWTASACWIVSVCR</sequence>
<comment type="caution">
    <text evidence="2">The sequence shown here is derived from an EMBL/GenBank/DDBJ whole genome shotgun (WGS) entry which is preliminary data.</text>
</comment>
<evidence type="ECO:0000313" key="2">
    <source>
        <dbReference type="EMBL" id="MDT0262479.1"/>
    </source>
</evidence>
<dbReference type="RefSeq" id="WP_311423628.1">
    <property type="nucleotide sequence ID" value="NZ_JAVREH010000018.1"/>
</dbReference>
<dbReference type="EMBL" id="JAVREH010000018">
    <property type="protein sequence ID" value="MDT0262479.1"/>
    <property type="molecule type" value="Genomic_DNA"/>
</dbReference>
<dbReference type="InterPro" id="IPR004919">
    <property type="entry name" value="GmrSD_N"/>
</dbReference>
<proteinExistence type="predicted"/>
<keyword evidence="3" id="KW-1185">Reference proteome</keyword>